<dbReference type="PROSITE" id="PS51708">
    <property type="entry name" value="CHAD"/>
    <property type="match status" value="1"/>
</dbReference>
<keyword evidence="4" id="KW-1185">Reference proteome</keyword>
<dbReference type="Gene3D" id="2.40.320.10">
    <property type="entry name" value="Hypothetical Protein Pfu-838710-001"/>
    <property type="match status" value="1"/>
</dbReference>
<evidence type="ECO:0000259" key="1">
    <source>
        <dbReference type="PROSITE" id="PS51707"/>
    </source>
</evidence>
<dbReference type="InterPro" id="IPR038186">
    <property type="entry name" value="CHAD_dom_sf"/>
</dbReference>
<dbReference type="SMART" id="SM00880">
    <property type="entry name" value="CHAD"/>
    <property type="match status" value="1"/>
</dbReference>
<dbReference type="Gene3D" id="1.40.20.10">
    <property type="entry name" value="CHAD domain"/>
    <property type="match status" value="1"/>
</dbReference>
<dbReference type="PANTHER" id="PTHR39569:SF1">
    <property type="entry name" value="INORGANIC TRIPHOSPHATASE"/>
    <property type="match status" value="1"/>
</dbReference>
<feature type="domain" description="CHAD" evidence="2">
    <location>
        <begin position="226"/>
        <end position="500"/>
    </location>
</feature>
<dbReference type="Pfam" id="PF01928">
    <property type="entry name" value="CYTH"/>
    <property type="match status" value="1"/>
</dbReference>
<proteinExistence type="predicted"/>
<sequence>MEKRMETELKLKVAQRDLAKLREHALLAELAIATPEEHELRDTYYDTPKLDLWHNGLTLRVRTDNEAYIQTVKTASGGSAGLHERGEWESALAGPAPEPAEVARQIKTKRIAELLRSPNIVNNLRPVFNNVTRRTRWNILLPDGRQVECVLDAGDIHAGGRNAPIGELEFELKRGDPTQLFELALSLHKDIPLQIANDSKAARGYALLDIAPPAPVKAVPVHLTKKMRLEDALQCMGLNCLQQLEANVPGVLKQSVESLHQMRVGLRRLRALLDMFRDIAPLPEPMAESLEWLAGELGAARDWDVLAGSTLPRIAGLDTGTLRAIAQQRGDELHRTLVQTLYLPRYTQLILQLNGWFHGKGWRDGDALPKGSPLALRAADAMAPLLHKAQQRLRKRIDALDEDNPDARHRVRIAAKKARYAAEFFHDLLPARPVKKYVRALSGLQDKLGLLNDLAVAGTLLGEMEARGPSGELSYARGYVTATAEAESHHLDTALHDIARLKIVR</sequence>
<evidence type="ECO:0000313" key="4">
    <source>
        <dbReference type="Proteomes" id="UP000431684"/>
    </source>
</evidence>
<dbReference type="AlphaFoldDB" id="A0A6I3XM31"/>
<accession>A0A6I3XM31</accession>
<gene>
    <name evidence="3" type="ORF">GJV26_29570</name>
</gene>
<dbReference type="InterPro" id="IPR033469">
    <property type="entry name" value="CYTH-like_dom_sf"/>
</dbReference>
<dbReference type="EMBL" id="WNWM01000002">
    <property type="protein sequence ID" value="MUI16576.1"/>
    <property type="molecule type" value="Genomic_DNA"/>
</dbReference>
<dbReference type="SUPFAM" id="SSF55154">
    <property type="entry name" value="CYTH-like phosphatases"/>
    <property type="match status" value="1"/>
</dbReference>
<dbReference type="SMART" id="SM01118">
    <property type="entry name" value="CYTH"/>
    <property type="match status" value="1"/>
</dbReference>
<dbReference type="GO" id="GO:0046872">
    <property type="term" value="F:metal ion binding"/>
    <property type="evidence" value="ECO:0007669"/>
    <property type="project" value="TreeGrafter"/>
</dbReference>
<reference evidence="3 4" key="1">
    <citation type="submission" date="2019-11" db="EMBL/GenBank/DDBJ databases">
        <title>Draft Genome Sequences of Six Type Strains of the Genus Massilia.</title>
        <authorList>
            <person name="Miess H."/>
            <person name="Frediansyah A."/>
            <person name="Goeker M."/>
            <person name="Gross H."/>
        </authorList>
    </citation>
    <scope>NUCLEOTIDE SEQUENCE [LARGE SCALE GENOMIC DNA]</scope>
    <source>
        <strain evidence="3 4">DSM 17513</strain>
    </source>
</reference>
<evidence type="ECO:0000313" key="3">
    <source>
        <dbReference type="EMBL" id="MUI16576.1"/>
    </source>
</evidence>
<dbReference type="OrthoDB" id="3034217at2"/>
<dbReference type="InterPro" id="IPR007899">
    <property type="entry name" value="CHAD_dom"/>
</dbReference>
<dbReference type="InterPro" id="IPR039013">
    <property type="entry name" value="YgiF"/>
</dbReference>
<feature type="domain" description="CYTH" evidence="1">
    <location>
        <begin position="4"/>
        <end position="211"/>
    </location>
</feature>
<dbReference type="Pfam" id="PF05235">
    <property type="entry name" value="CHAD"/>
    <property type="match status" value="1"/>
</dbReference>
<evidence type="ECO:0000259" key="2">
    <source>
        <dbReference type="PROSITE" id="PS51708"/>
    </source>
</evidence>
<name>A0A6I3XM31_9BURK</name>
<dbReference type="InterPro" id="IPR023577">
    <property type="entry name" value="CYTH_domain"/>
</dbReference>
<organism evidence="3 4">
    <name type="scientific">Pseudoduganella dura</name>
    <dbReference type="NCBI Taxonomy" id="321982"/>
    <lineage>
        <taxon>Bacteria</taxon>
        <taxon>Pseudomonadati</taxon>
        <taxon>Pseudomonadota</taxon>
        <taxon>Betaproteobacteria</taxon>
        <taxon>Burkholderiales</taxon>
        <taxon>Oxalobacteraceae</taxon>
        <taxon>Telluria group</taxon>
        <taxon>Pseudoduganella</taxon>
    </lineage>
</organism>
<dbReference type="GO" id="GO:0050355">
    <property type="term" value="F:inorganic triphosphate phosphatase activity"/>
    <property type="evidence" value="ECO:0007669"/>
    <property type="project" value="InterPro"/>
</dbReference>
<protein>
    <submittedName>
        <fullName evidence="3">CHAD domain-containing protein</fullName>
    </submittedName>
</protein>
<dbReference type="PROSITE" id="PS51707">
    <property type="entry name" value="CYTH"/>
    <property type="match status" value="1"/>
</dbReference>
<dbReference type="PANTHER" id="PTHR39569">
    <property type="entry name" value="INORGANIC TRIPHOSPHATASE"/>
    <property type="match status" value="1"/>
</dbReference>
<dbReference type="CDD" id="cd07756">
    <property type="entry name" value="CYTH-like_Pase_CHAD"/>
    <property type="match status" value="1"/>
</dbReference>
<comment type="caution">
    <text evidence="3">The sequence shown here is derived from an EMBL/GenBank/DDBJ whole genome shotgun (WGS) entry which is preliminary data.</text>
</comment>
<dbReference type="Proteomes" id="UP000431684">
    <property type="component" value="Unassembled WGS sequence"/>
</dbReference>